<name>A0ABY5ZNN7_9BACT</name>
<dbReference type="EMBL" id="CP092109">
    <property type="protein sequence ID" value="UWZ80258.1"/>
    <property type="molecule type" value="Genomic_DNA"/>
</dbReference>
<dbReference type="PANTHER" id="PTHR46268">
    <property type="entry name" value="STRESS RESPONSE PROTEIN NHAX"/>
    <property type="match status" value="1"/>
</dbReference>
<dbReference type="SUPFAM" id="SSF52402">
    <property type="entry name" value="Adenine nucleotide alpha hydrolases-like"/>
    <property type="match status" value="1"/>
</dbReference>
<proteinExistence type="inferred from homology"/>
<keyword evidence="4" id="KW-1185">Reference proteome</keyword>
<dbReference type="PRINTS" id="PR01438">
    <property type="entry name" value="UNVRSLSTRESS"/>
</dbReference>
<feature type="domain" description="UspA" evidence="2">
    <location>
        <begin position="4"/>
        <end position="141"/>
    </location>
</feature>
<comment type="similarity">
    <text evidence="1">Belongs to the universal stress protein A family.</text>
</comment>
<sequence length="141" mass="15967">MDVKILLPLDDSETSRRTVDFVLANQARFSAPLTLLHVVNIDRLAYRMIPDFQMNMVKDRAREAGEQFLSKQTARFTEAGLSVQPRLEFGNPREVIPRIANSENFSLLVIGRSHMGEIRDVLFGSVANYALHQARCPVLLI</sequence>
<evidence type="ECO:0000256" key="1">
    <source>
        <dbReference type="ARBA" id="ARBA00008791"/>
    </source>
</evidence>
<evidence type="ECO:0000259" key="2">
    <source>
        <dbReference type="Pfam" id="PF00582"/>
    </source>
</evidence>
<protein>
    <submittedName>
        <fullName evidence="3">Universal stress protein</fullName>
    </submittedName>
</protein>
<organism evidence="3 4">
    <name type="scientific">Geoalkalibacter halelectricus</name>
    <dbReference type="NCBI Taxonomy" id="2847045"/>
    <lineage>
        <taxon>Bacteria</taxon>
        <taxon>Pseudomonadati</taxon>
        <taxon>Thermodesulfobacteriota</taxon>
        <taxon>Desulfuromonadia</taxon>
        <taxon>Desulfuromonadales</taxon>
        <taxon>Geoalkalibacteraceae</taxon>
        <taxon>Geoalkalibacter</taxon>
    </lineage>
</organism>
<evidence type="ECO:0000313" key="4">
    <source>
        <dbReference type="Proteomes" id="UP001060414"/>
    </source>
</evidence>
<dbReference type="Proteomes" id="UP001060414">
    <property type="component" value="Chromosome"/>
</dbReference>
<dbReference type="InterPro" id="IPR006015">
    <property type="entry name" value="Universal_stress_UspA"/>
</dbReference>
<reference evidence="3" key="1">
    <citation type="journal article" date="2022" name="Environ. Microbiol.">
        <title>Geoalkalibacter halelectricus SAP #1 sp. nov. possessing extracellular electron transfer and mineral#reducing capabilities from a haloalkaline environment.</title>
        <authorList>
            <person name="Yadav S."/>
            <person name="Singh R."/>
            <person name="Sundharam S.S."/>
            <person name="Chaudhary S."/>
            <person name="Krishnamurthi S."/>
            <person name="Patil S.A."/>
        </authorList>
    </citation>
    <scope>NUCLEOTIDE SEQUENCE</scope>
    <source>
        <strain evidence="3">SAP-1</strain>
    </source>
</reference>
<dbReference type="InterPro" id="IPR006016">
    <property type="entry name" value="UspA"/>
</dbReference>
<dbReference type="PANTHER" id="PTHR46268:SF6">
    <property type="entry name" value="UNIVERSAL STRESS PROTEIN UP12"/>
    <property type="match status" value="1"/>
</dbReference>
<gene>
    <name evidence="3" type="ORF">L9S41_02385</name>
</gene>
<dbReference type="InterPro" id="IPR014729">
    <property type="entry name" value="Rossmann-like_a/b/a_fold"/>
</dbReference>
<dbReference type="CDD" id="cd00293">
    <property type="entry name" value="USP-like"/>
    <property type="match status" value="1"/>
</dbReference>
<evidence type="ECO:0000313" key="3">
    <source>
        <dbReference type="EMBL" id="UWZ80258.1"/>
    </source>
</evidence>
<accession>A0ABY5ZNN7</accession>
<dbReference type="RefSeq" id="WP_260748615.1">
    <property type="nucleotide sequence ID" value="NZ_CP092109.1"/>
</dbReference>
<dbReference type="Gene3D" id="3.40.50.620">
    <property type="entry name" value="HUPs"/>
    <property type="match status" value="1"/>
</dbReference>
<dbReference type="Pfam" id="PF00582">
    <property type="entry name" value="Usp"/>
    <property type="match status" value="1"/>
</dbReference>